<evidence type="ECO:0000256" key="1">
    <source>
        <dbReference type="SAM" id="Phobius"/>
    </source>
</evidence>
<accession>A0A1B1LQW4</accession>
<name>A0A1B1LQW4_KLEPN</name>
<feature type="domain" description="SMODS-associated and fused to various effectors" evidence="2">
    <location>
        <begin position="153"/>
        <end position="349"/>
    </location>
</feature>
<keyword evidence="1" id="KW-0472">Membrane</keyword>
<protein>
    <recommendedName>
        <fullName evidence="2">SMODS-associated and fused to various effectors domain-containing protein</fullName>
    </recommendedName>
</protein>
<dbReference type="EMBL" id="KU318421">
    <property type="protein sequence ID" value="ANS55387.1"/>
    <property type="molecule type" value="Genomic_DNA"/>
</dbReference>
<keyword evidence="1" id="KW-1133">Transmembrane helix</keyword>
<sequence>MDKTTLIYLIKFLFRPKDQLSKLSLGLLSLGMTGLVGGWGLNLVFSKAFVKRYIDVIDGVSLTYQKYSEIAQLISLTFIVAGFILWCICVYLALRDLNKRDIALIRAYGFENTDPHAAEKMLSTREKAKILHVDFKAFDSRIKNNNLSNASYIRQTIQDRIHHTGATTAYVAALGSVPYLYMVGSFMTDGHLALKLFDFDRDKKVFHPLDAPPTNAKIVKFYNGQIIHDSKCVPSNNGNVIGLAISFTMEVLEKDLPAEFIGHTLHTQLNTGFRFDNLPEEDEQEKIVRDLSYIISELKKQANEVHLFVSAQASVVLRLGTLYQEGLHGVINIWHWNSIANKYEWCIKVTSKNVS</sequence>
<organism evidence="3">
    <name type="scientific">Klebsiella pneumoniae</name>
    <dbReference type="NCBI Taxonomy" id="573"/>
    <lineage>
        <taxon>Bacteria</taxon>
        <taxon>Pseudomonadati</taxon>
        <taxon>Pseudomonadota</taxon>
        <taxon>Gammaproteobacteria</taxon>
        <taxon>Enterobacterales</taxon>
        <taxon>Enterobacteriaceae</taxon>
        <taxon>Klebsiella/Raoultella group</taxon>
        <taxon>Klebsiella</taxon>
        <taxon>Klebsiella pneumoniae complex</taxon>
    </lineage>
</organism>
<feature type="transmembrane region" description="Helical" evidence="1">
    <location>
        <begin position="70"/>
        <end position="94"/>
    </location>
</feature>
<reference evidence="3" key="1">
    <citation type="submission" date="2015-12" db="EMBL/GenBank/DDBJ databases">
        <title>Klebsiella pneumoniae strain KP04 plasmid pKP04VIM, complete sequence.</title>
        <authorList>
            <person name="Li R."/>
            <person name="Lin D."/>
            <person name="Chen C."/>
        </authorList>
    </citation>
    <scope>NUCLEOTIDE SEQUENCE</scope>
    <source>
        <plasmid evidence="3">pKP04VIM</plasmid>
    </source>
</reference>
<feature type="transmembrane region" description="Helical" evidence="1">
    <location>
        <begin position="20"/>
        <end position="41"/>
    </location>
</feature>
<dbReference type="AlphaFoldDB" id="A0A1B1LQW4"/>
<evidence type="ECO:0000313" key="3">
    <source>
        <dbReference type="EMBL" id="ANS55387.1"/>
    </source>
</evidence>
<keyword evidence="3" id="KW-0614">Plasmid</keyword>
<dbReference type="NCBIfam" id="NF033611">
    <property type="entry name" value="SAVED"/>
    <property type="match status" value="1"/>
</dbReference>
<proteinExistence type="predicted"/>
<dbReference type="InterPro" id="IPR040836">
    <property type="entry name" value="SAVED"/>
</dbReference>
<dbReference type="Pfam" id="PF18145">
    <property type="entry name" value="SAVED"/>
    <property type="match status" value="1"/>
</dbReference>
<geneLocation type="plasmid" evidence="3">
    <name>pKP04VIM</name>
</geneLocation>
<dbReference type="PATRIC" id="fig|573.1650.peg.5255"/>
<dbReference type="RefSeq" id="WP_014839922.1">
    <property type="nucleotide sequence ID" value="NZ_CP026019.1"/>
</dbReference>
<keyword evidence="1" id="KW-0812">Transmembrane</keyword>
<evidence type="ECO:0000259" key="2">
    <source>
        <dbReference type="Pfam" id="PF18145"/>
    </source>
</evidence>